<dbReference type="AlphaFoldDB" id="A0AAV4QBW1"/>
<comment type="caution">
    <text evidence="1">The sequence shown here is derived from an EMBL/GenBank/DDBJ whole genome shotgun (WGS) entry which is preliminary data.</text>
</comment>
<gene>
    <name evidence="1" type="ORF">CEXT_570371</name>
</gene>
<keyword evidence="2" id="KW-1185">Reference proteome</keyword>
<evidence type="ECO:0000313" key="2">
    <source>
        <dbReference type="Proteomes" id="UP001054945"/>
    </source>
</evidence>
<dbReference type="Proteomes" id="UP001054945">
    <property type="component" value="Unassembled WGS sequence"/>
</dbReference>
<organism evidence="1 2">
    <name type="scientific">Caerostris extrusa</name>
    <name type="common">Bark spider</name>
    <name type="synonym">Caerostris bankana</name>
    <dbReference type="NCBI Taxonomy" id="172846"/>
    <lineage>
        <taxon>Eukaryota</taxon>
        <taxon>Metazoa</taxon>
        <taxon>Ecdysozoa</taxon>
        <taxon>Arthropoda</taxon>
        <taxon>Chelicerata</taxon>
        <taxon>Arachnida</taxon>
        <taxon>Araneae</taxon>
        <taxon>Araneomorphae</taxon>
        <taxon>Entelegynae</taxon>
        <taxon>Araneoidea</taxon>
        <taxon>Araneidae</taxon>
        <taxon>Caerostris</taxon>
    </lineage>
</organism>
<name>A0AAV4QBW1_CAEEX</name>
<evidence type="ECO:0000313" key="1">
    <source>
        <dbReference type="EMBL" id="GIY07538.1"/>
    </source>
</evidence>
<reference evidence="1 2" key="1">
    <citation type="submission" date="2021-06" db="EMBL/GenBank/DDBJ databases">
        <title>Caerostris extrusa draft genome.</title>
        <authorList>
            <person name="Kono N."/>
            <person name="Arakawa K."/>
        </authorList>
    </citation>
    <scope>NUCLEOTIDE SEQUENCE [LARGE SCALE GENOMIC DNA]</scope>
</reference>
<proteinExistence type="predicted"/>
<dbReference type="EMBL" id="BPLR01006122">
    <property type="protein sequence ID" value="GIY07538.1"/>
    <property type="molecule type" value="Genomic_DNA"/>
</dbReference>
<protein>
    <submittedName>
        <fullName evidence="1">Uncharacterized protein</fullName>
    </submittedName>
</protein>
<sequence>MEGLLATLVAVGTVAGHFLKCVAPHFEEDRGVLKGTSLKNSFSIVSYLLQWSLDLGLYFISSLFAGGRRVLISCLVHGDKF</sequence>
<accession>A0AAV4QBW1</accession>